<keyword evidence="3" id="KW-1185">Reference proteome</keyword>
<evidence type="ECO:0000256" key="1">
    <source>
        <dbReference type="ARBA" id="ARBA00008433"/>
    </source>
</evidence>
<organism evidence="2 3">
    <name type="scientific">Neolecta irregularis (strain DAH-3)</name>
    <dbReference type="NCBI Taxonomy" id="1198029"/>
    <lineage>
        <taxon>Eukaryota</taxon>
        <taxon>Fungi</taxon>
        <taxon>Dikarya</taxon>
        <taxon>Ascomycota</taxon>
        <taxon>Taphrinomycotina</taxon>
        <taxon>Neolectales</taxon>
        <taxon>Neolectaceae</taxon>
        <taxon>Neolecta</taxon>
    </lineage>
</organism>
<sequence>MATDPDFPPRLLAIFYSVFDDITGPKILHRCPLDFHFDFDSISEYVIPKRQHCNKLVSLSTGEYRIIGYPTCLIDQSKYPRNALIFNLCVVLEEGGDTNCYIDVVRRLARNLKALEEQTAFLSDEGKVWKLWSIMDQLLEDLNNYCECMIPIDDENIINIKLFPTYRTPQRAKAWQVPICTSMTKLKCLAHEMVVPFIDGINSVKRISELADVELALTKKCMEHLLYYNCLIMVDIFQFSNCYTVLHDISNLEISECLQAECVAYTSNSHSPSTGIETILNLYKSLHQEITIRQWIAEHRSEVKGIDIRRFISFGVIKGFLYRVMKYPVLLNPTSQKVNSLTKFANGNHHMDEICTEFECSLVEAQEALEQLGVEYVYK</sequence>
<name>A0A1U7LWX1_NEOID</name>
<dbReference type="Proteomes" id="UP000186594">
    <property type="component" value="Unassembled WGS sequence"/>
</dbReference>
<dbReference type="Pfam" id="PF06218">
    <property type="entry name" value="NPR2"/>
    <property type="match status" value="2"/>
</dbReference>
<dbReference type="OrthoDB" id="338854at2759"/>
<proteinExistence type="inferred from homology"/>
<dbReference type="InterPro" id="IPR009348">
    <property type="entry name" value="NPR2-like"/>
</dbReference>
<comment type="caution">
    <text evidence="2">The sequence shown here is derived from an EMBL/GenBank/DDBJ whole genome shotgun (WGS) entry which is preliminary data.</text>
</comment>
<dbReference type="GO" id="GO:0010508">
    <property type="term" value="P:positive regulation of autophagy"/>
    <property type="evidence" value="ECO:0007669"/>
    <property type="project" value="TreeGrafter"/>
</dbReference>
<dbReference type="GO" id="GO:0005096">
    <property type="term" value="F:GTPase activator activity"/>
    <property type="evidence" value="ECO:0007669"/>
    <property type="project" value="EnsemblFungi"/>
</dbReference>
<dbReference type="OMA" id="IVMHKPD"/>
<dbReference type="PANTHER" id="PTHR12991:SF10">
    <property type="entry name" value="GATOR COMPLEX PROTEIN NPRL2"/>
    <property type="match status" value="1"/>
</dbReference>
<gene>
    <name evidence="2" type="ORF">NEOLI_000430</name>
</gene>
<evidence type="ECO:0000313" key="2">
    <source>
        <dbReference type="EMBL" id="OLL27134.1"/>
    </source>
</evidence>
<dbReference type="EMBL" id="LXFE01000119">
    <property type="protein sequence ID" value="OLL27134.1"/>
    <property type="molecule type" value="Genomic_DNA"/>
</dbReference>
<reference evidence="2 3" key="1">
    <citation type="submission" date="2016-04" db="EMBL/GenBank/DDBJ databases">
        <title>Evolutionary innovation and constraint leading to complex multicellularity in the Ascomycota.</title>
        <authorList>
            <person name="Cisse O."/>
            <person name="Nguyen A."/>
            <person name="Hewitt D.A."/>
            <person name="Jedd G."/>
            <person name="Stajich J.E."/>
        </authorList>
    </citation>
    <scope>NUCLEOTIDE SEQUENCE [LARGE SCALE GENOMIC DNA]</scope>
    <source>
        <strain evidence="2 3">DAH-3</strain>
    </source>
</reference>
<dbReference type="AlphaFoldDB" id="A0A1U7LWX1"/>
<accession>A0A1U7LWX1</accession>
<dbReference type="STRING" id="1198029.A0A1U7LWX1"/>
<dbReference type="PANTHER" id="PTHR12991">
    <property type="entry name" value="NITROGEN PERMEASE REGULATOR 2/TUMOR SUPPRESSOR CANDIDATE 4"/>
    <property type="match status" value="1"/>
</dbReference>
<evidence type="ECO:0000313" key="3">
    <source>
        <dbReference type="Proteomes" id="UP000186594"/>
    </source>
</evidence>
<dbReference type="GO" id="GO:1904262">
    <property type="term" value="P:negative regulation of TORC1 signaling"/>
    <property type="evidence" value="ECO:0007669"/>
    <property type="project" value="EnsemblFungi"/>
</dbReference>
<comment type="similarity">
    <text evidence="1">Belongs to the NPR2 family.</text>
</comment>
<protein>
    <submittedName>
        <fullName evidence="2">Nitrogen permease regulator 2</fullName>
    </submittedName>
</protein>
<dbReference type="GO" id="GO:1990130">
    <property type="term" value="C:GATOR1 complex"/>
    <property type="evidence" value="ECO:0007669"/>
    <property type="project" value="EnsemblFungi"/>
</dbReference>
<dbReference type="GO" id="GO:0005774">
    <property type="term" value="C:vacuolar membrane"/>
    <property type="evidence" value="ECO:0007669"/>
    <property type="project" value="TreeGrafter"/>
</dbReference>